<keyword evidence="6 10" id="KW-1133">Transmembrane helix</keyword>
<protein>
    <recommendedName>
        <fullName evidence="16">Protein-tyrosine-phosphatase</fullName>
    </recommendedName>
</protein>
<evidence type="ECO:0000256" key="10">
    <source>
        <dbReference type="SAM" id="Phobius"/>
    </source>
</evidence>
<reference evidence="14 15" key="1">
    <citation type="submission" date="2020-04" db="EMBL/GenBank/DDBJ databases">
        <authorList>
            <person name="Alioto T."/>
            <person name="Alioto T."/>
            <person name="Gomez Garrido J."/>
        </authorList>
    </citation>
    <scope>NUCLEOTIDE SEQUENCE [LARGE SCALE GENOMIC DNA]</scope>
</reference>
<dbReference type="SMART" id="SM00404">
    <property type="entry name" value="PTPc_motif"/>
    <property type="match status" value="1"/>
</dbReference>
<dbReference type="SMART" id="SM00060">
    <property type="entry name" value="FN3"/>
    <property type="match status" value="3"/>
</dbReference>
<dbReference type="PROSITE" id="PS50055">
    <property type="entry name" value="TYR_PHOSPHATASE_PTP"/>
    <property type="match status" value="1"/>
</dbReference>
<proteinExistence type="predicted"/>
<keyword evidence="2 10" id="KW-0812">Transmembrane</keyword>
<dbReference type="CDD" id="cd00063">
    <property type="entry name" value="FN3"/>
    <property type="match status" value="1"/>
</dbReference>
<evidence type="ECO:0000259" key="12">
    <source>
        <dbReference type="PROSITE" id="PS50056"/>
    </source>
</evidence>
<dbReference type="PANTHER" id="PTHR46957:SF3">
    <property type="entry name" value="CYTOKINE RECEPTOR"/>
    <property type="match status" value="1"/>
</dbReference>
<dbReference type="InterPro" id="IPR000242">
    <property type="entry name" value="PTP_cat"/>
</dbReference>
<dbReference type="InterPro" id="IPR036116">
    <property type="entry name" value="FN3_sf"/>
</dbReference>
<dbReference type="InterPro" id="IPR003961">
    <property type="entry name" value="FN3_dom"/>
</dbReference>
<evidence type="ECO:0000313" key="14">
    <source>
        <dbReference type="EMBL" id="CAB3375238.1"/>
    </source>
</evidence>
<dbReference type="AlphaFoldDB" id="A0A8S1CUX7"/>
<gene>
    <name evidence="14" type="ORF">CLODIP_2_CD04678</name>
</gene>
<dbReference type="PROSITE" id="PS00383">
    <property type="entry name" value="TYR_PHOSPHATASE_1"/>
    <property type="match status" value="1"/>
</dbReference>
<evidence type="ECO:0000256" key="4">
    <source>
        <dbReference type="ARBA" id="ARBA00022801"/>
    </source>
</evidence>
<feature type="domain" description="Tyrosine specific protein phosphatases" evidence="12">
    <location>
        <begin position="1148"/>
        <end position="1219"/>
    </location>
</feature>
<evidence type="ECO:0000256" key="8">
    <source>
        <dbReference type="ARBA" id="ARBA00023180"/>
    </source>
</evidence>
<comment type="subcellular location">
    <subcellularLocation>
        <location evidence="1">Membrane</location>
        <topology evidence="1">Single-pass membrane protein</topology>
    </subcellularLocation>
</comment>
<organism evidence="14 15">
    <name type="scientific">Cloeon dipterum</name>
    <dbReference type="NCBI Taxonomy" id="197152"/>
    <lineage>
        <taxon>Eukaryota</taxon>
        <taxon>Metazoa</taxon>
        <taxon>Ecdysozoa</taxon>
        <taxon>Arthropoda</taxon>
        <taxon>Hexapoda</taxon>
        <taxon>Insecta</taxon>
        <taxon>Pterygota</taxon>
        <taxon>Palaeoptera</taxon>
        <taxon>Ephemeroptera</taxon>
        <taxon>Pisciforma</taxon>
        <taxon>Baetidae</taxon>
        <taxon>Cloeon</taxon>
    </lineage>
</organism>
<dbReference type="OrthoDB" id="5854685at2759"/>
<dbReference type="Pfam" id="PF00102">
    <property type="entry name" value="Y_phosphatase"/>
    <property type="match status" value="1"/>
</dbReference>
<feature type="domain" description="Fibronectin type-III" evidence="13">
    <location>
        <begin position="693"/>
        <end position="799"/>
    </location>
</feature>
<evidence type="ECO:0000256" key="2">
    <source>
        <dbReference type="ARBA" id="ARBA00022692"/>
    </source>
</evidence>
<dbReference type="InterPro" id="IPR050713">
    <property type="entry name" value="RTP_Phos/Ushers"/>
</dbReference>
<evidence type="ECO:0000256" key="3">
    <source>
        <dbReference type="ARBA" id="ARBA00022729"/>
    </source>
</evidence>
<dbReference type="Gene3D" id="3.90.190.10">
    <property type="entry name" value="Protein tyrosine phosphatase superfamily"/>
    <property type="match status" value="1"/>
</dbReference>
<evidence type="ECO:0000256" key="5">
    <source>
        <dbReference type="ARBA" id="ARBA00022912"/>
    </source>
</evidence>
<dbReference type="GO" id="GO:0004725">
    <property type="term" value="F:protein tyrosine phosphatase activity"/>
    <property type="evidence" value="ECO:0007669"/>
    <property type="project" value="InterPro"/>
</dbReference>
<evidence type="ECO:0000256" key="9">
    <source>
        <dbReference type="SAM" id="MobiDB-lite"/>
    </source>
</evidence>
<keyword evidence="3" id="KW-0732">Signal</keyword>
<dbReference type="SUPFAM" id="SSF52799">
    <property type="entry name" value="(Phosphotyrosine protein) phosphatases II"/>
    <property type="match status" value="1"/>
</dbReference>
<dbReference type="Gene3D" id="2.60.40.10">
    <property type="entry name" value="Immunoglobulins"/>
    <property type="match status" value="1"/>
</dbReference>
<dbReference type="EMBL" id="CADEPI010000109">
    <property type="protein sequence ID" value="CAB3375238.1"/>
    <property type="molecule type" value="Genomic_DNA"/>
</dbReference>
<dbReference type="InterPro" id="IPR029021">
    <property type="entry name" value="Prot-tyrosine_phosphatase-like"/>
</dbReference>
<keyword evidence="15" id="KW-1185">Reference proteome</keyword>
<keyword evidence="4" id="KW-0378">Hydrolase</keyword>
<comment type="caution">
    <text evidence="14">The sequence shown here is derived from an EMBL/GenBank/DDBJ whole genome shotgun (WGS) entry which is preliminary data.</text>
</comment>
<dbReference type="Proteomes" id="UP000494165">
    <property type="component" value="Unassembled WGS sequence"/>
</dbReference>
<dbReference type="PANTHER" id="PTHR46957">
    <property type="entry name" value="CYTOKINE RECEPTOR"/>
    <property type="match status" value="1"/>
</dbReference>
<dbReference type="Pfam" id="PF00041">
    <property type="entry name" value="fn3"/>
    <property type="match status" value="1"/>
</dbReference>
<dbReference type="SUPFAM" id="SSF49265">
    <property type="entry name" value="Fibronectin type III"/>
    <property type="match status" value="1"/>
</dbReference>
<dbReference type="GO" id="GO:0048666">
    <property type="term" value="P:neuron development"/>
    <property type="evidence" value="ECO:0007669"/>
    <property type="project" value="UniProtKB-ARBA"/>
</dbReference>
<dbReference type="InterPro" id="IPR016130">
    <property type="entry name" value="Tyr_Pase_AS"/>
</dbReference>
<evidence type="ECO:0008006" key="16">
    <source>
        <dbReference type="Google" id="ProtNLM"/>
    </source>
</evidence>
<keyword evidence="5" id="KW-0904">Protein phosphatase</keyword>
<evidence type="ECO:0000256" key="6">
    <source>
        <dbReference type="ARBA" id="ARBA00022989"/>
    </source>
</evidence>
<keyword evidence="8" id="KW-0325">Glycoprotein</keyword>
<dbReference type="PROSITE" id="PS50056">
    <property type="entry name" value="TYR_PHOSPHATASE_2"/>
    <property type="match status" value="1"/>
</dbReference>
<dbReference type="CDD" id="cd00047">
    <property type="entry name" value="PTPc"/>
    <property type="match status" value="1"/>
</dbReference>
<accession>A0A8S1CUX7</accession>
<feature type="region of interest" description="Disordered" evidence="9">
    <location>
        <begin position="782"/>
        <end position="804"/>
    </location>
</feature>
<dbReference type="InterPro" id="IPR000387">
    <property type="entry name" value="Tyr_Pase_dom"/>
</dbReference>
<feature type="domain" description="Tyrosine-protein phosphatase" evidence="11">
    <location>
        <begin position="983"/>
        <end position="1228"/>
    </location>
</feature>
<dbReference type="SMART" id="SM00194">
    <property type="entry name" value="PTPc"/>
    <property type="match status" value="1"/>
</dbReference>
<dbReference type="PRINTS" id="PR00700">
    <property type="entry name" value="PRTYPHPHTASE"/>
</dbReference>
<sequence>MACWVWFFSVTILVIGGIPYSRGNLLLTVRQTTTNKSIWELTCYYKGNFKDSALVWKFPINVPRRSLLHYIVPSNLVIEPNPYKVEMKEIGKPVKYTEDYFHFDFGPTDDARWDVLAKHNVTISTPFEMKLKNYTSYYKKHFSILSRNSFDMTITDDKNGKYLLQFGYRANLSSENQLPINTGWITLVTTINGNSKEAKYSSLSTVQPNLRSGSQWVNMSISINAETKCVSVWIEKDLTPISFSIGGKATKIEFTQRSPGAFYYVKVHDHPMAILPEDGTGLEAKFKVPEGCIFVTYMSAIDKMTMTITGEKNEKKEASLKATNGRWRVERIKFPFNGSVEVKFAGKSLGDKIQAIGALRSCSDKEYSKLVTVVDDTTLIHGVQCVDKETMMKSVSIIGPTTDRKAKKFEDIDDTFKELIKEKDKICDADGCSCMGSYGTNCENSCSGGNYGYNCANKCDNCIDEICRKTDGICTNNKSCLHFHRPPFCKEKLLDSGFPPEIKQIGNSWVEVDITKAVEFIEKKISESKQKVEISYLNLTAVCANANHQCKAQAWKYIPWKPRPLQHKLKGLNSETDYKIQLLVHENGTESVNTNKNTKADAKTKSCTQKPQFVTLRPSNISLTIDWETGENYCPPQDYDIKIQNRKSQQPVNFSINSNTIIDGLTPNTEYLIIAELKGDKMHERDFNTTEGAPEPVKELKVYPEAEDSKLVVNWKKPDKLNGKLKGYTIELIHKYFIGCGAGSADSQHNEVKEVNETVESVSFSNLAIFSRYTVVVTARTSAMKGQPNSDHHSTPRATKISEAPTLDHENTKIGKYFLNITWNPPDCKKAGCATENKYLIKDGHKNKTIEIVNQRFYSMTNLTKNTKYAVNIEARCEGSESWLGEKGLLALEIETDQFDAAELTGISCGSILVLLLIAALVFFVIWRYRRSQTGYVATEGKDYGEEDKMQLRYMPAPKRHGQLVKKVNFAGYVSKARANGSLKKDFELLPSGQQKEWLVGITAENKQKNRYAKLLAYDHSRVTLGDQGAYINASFISDESNKKKYIASQGPLEKTTTDFWQMIWQEEVDTVVMLTKLVEKTTRCHKYWPDMGCNETFGEYFVQNVNELAFPDHVERTLSLTGRMGHREVLQLHYTAWPHQGVPEDIDTFARFMGKVLARETSPLLIHCSGGTGRTGTVILIDACLRKYRNENMINVWAVAERMRQERVNMIENKAQYEFAHVLLSHYLTQYG</sequence>
<keyword evidence="7 10" id="KW-0472">Membrane</keyword>
<dbReference type="PROSITE" id="PS50853">
    <property type="entry name" value="FN3"/>
    <property type="match status" value="1"/>
</dbReference>
<feature type="transmembrane region" description="Helical" evidence="10">
    <location>
        <begin position="904"/>
        <end position="927"/>
    </location>
</feature>
<evidence type="ECO:0000259" key="13">
    <source>
        <dbReference type="PROSITE" id="PS50853"/>
    </source>
</evidence>
<evidence type="ECO:0000313" key="15">
    <source>
        <dbReference type="Proteomes" id="UP000494165"/>
    </source>
</evidence>
<name>A0A8S1CUX7_9INSE</name>
<evidence type="ECO:0000256" key="7">
    <source>
        <dbReference type="ARBA" id="ARBA00023136"/>
    </source>
</evidence>
<evidence type="ECO:0000256" key="1">
    <source>
        <dbReference type="ARBA" id="ARBA00004167"/>
    </source>
</evidence>
<dbReference type="GO" id="GO:0016020">
    <property type="term" value="C:membrane"/>
    <property type="evidence" value="ECO:0007669"/>
    <property type="project" value="UniProtKB-SubCell"/>
</dbReference>
<dbReference type="InterPro" id="IPR013783">
    <property type="entry name" value="Ig-like_fold"/>
</dbReference>
<evidence type="ECO:0000259" key="11">
    <source>
        <dbReference type="PROSITE" id="PS50055"/>
    </source>
</evidence>
<dbReference type="InterPro" id="IPR003595">
    <property type="entry name" value="Tyr_Pase_cat"/>
</dbReference>